<dbReference type="InterPro" id="IPR036388">
    <property type="entry name" value="WH-like_DNA-bd_sf"/>
</dbReference>
<feature type="region of interest" description="Disordered" evidence="3">
    <location>
        <begin position="652"/>
        <end position="672"/>
    </location>
</feature>
<evidence type="ECO:0000256" key="3">
    <source>
        <dbReference type="SAM" id="MobiDB-lite"/>
    </source>
</evidence>
<protein>
    <recommendedName>
        <fullName evidence="4">Fork-head domain-containing protein</fullName>
    </recommendedName>
</protein>
<feature type="DNA-binding region" description="Fork-head" evidence="2">
    <location>
        <begin position="336"/>
        <end position="428"/>
    </location>
</feature>
<feature type="compositionally biased region" description="Low complexity" evidence="3">
    <location>
        <begin position="210"/>
        <end position="225"/>
    </location>
</feature>
<sequence>MANPHISPISQLLNTLGITREDLHQRSDQMRQFLTAESATSSRVPSNQPTSSAPTSRSLSRASSSTAPFTRQLSRANSISAHDASPAPATTSVKPEPEDESLPPPPLPARQFDSMEMVLERQRMNRKQKRSKKRDQDLPTWTTLPQPESPSPGAASPSVTRQPFATDSRDDARETRLTSPISTVQPPVTPLRSKYYREHTSYIGPDAPVPKAESPSPAPIPARASVPTYPYPYYYPSAYTTQSRFLSLPFRSAQAGSTTRPRTPVKASRHQHGRRSSPVPATSPLPPSSPPDASSPFSSPAHRLVNIVSSPGPMDELADERKPPYTLPPGPYSTERPLSSYAALIGQAILSSRDHRLTLQEIYEWIVIVYPHFKRGERTWMNSIRHVLSTTVHFRKVSRERSAGRSHWAIFDEDLECFANGGFRKPGASVKRGAGVARSRPKKRPAEEVEEETSPSALAKSAKRVKQTLTPPLPSLPTGPSSARPPFLLPALVHPQGKPKPQIGPTSHHQTYYESCVAAPAFVPSEIIFPPLPKSSYRIIAANPSSSPAARAGDEDNHGVESEDEFCNAEPSPPPASTCTPGMASRLTHPSSSSSASVPALTPNHSSSSPIPSSELEMSHYNSAVPVAGTDDADSASIIDGEERACGGSLRPVQFWDESSPSGPRGKALQPGIELQEYVNQDDEDDEEEDVPLMIISQTNKLMKQKIAKVKARPLVKMATSPTLHRRKTATAARTGNKTGKRKKAKHTKAPLVAAPSTPPRNNTRRKSQLSPVYTPLSHKAMYMSPSTSLGYKSHLDPGLLYGAAKRLSVRSQDDEYEDDEPSDLMRTPSRKRNAASSSAHPMTPKRLLFPSDSSSPFRTPGGGTLSVSPFRTPGGGRGGIFDPHDPSTLLDEELSSLGAAGRDSPAGLYGKGSLYDSPNALDGSPGKWARWW</sequence>
<keyword evidence="2" id="KW-0539">Nucleus</keyword>
<dbReference type="PANTHER" id="PTHR11829">
    <property type="entry name" value="FORKHEAD BOX PROTEIN"/>
    <property type="match status" value="1"/>
</dbReference>
<evidence type="ECO:0000259" key="4">
    <source>
        <dbReference type="PROSITE" id="PS50039"/>
    </source>
</evidence>
<evidence type="ECO:0000256" key="2">
    <source>
        <dbReference type="PROSITE-ProRule" id="PRU00089"/>
    </source>
</evidence>
<name>A0AAD6TU64_9AGAR</name>
<gene>
    <name evidence="5" type="ORF">B0H15DRAFT_861154</name>
</gene>
<dbReference type="Pfam" id="PF00250">
    <property type="entry name" value="Forkhead"/>
    <property type="match status" value="1"/>
</dbReference>
<organism evidence="5 6">
    <name type="scientific">Mycena belliarum</name>
    <dbReference type="NCBI Taxonomy" id="1033014"/>
    <lineage>
        <taxon>Eukaryota</taxon>
        <taxon>Fungi</taxon>
        <taxon>Dikarya</taxon>
        <taxon>Basidiomycota</taxon>
        <taxon>Agaricomycotina</taxon>
        <taxon>Agaricomycetes</taxon>
        <taxon>Agaricomycetidae</taxon>
        <taxon>Agaricales</taxon>
        <taxon>Marasmiineae</taxon>
        <taxon>Mycenaceae</taxon>
        <taxon>Mycena</taxon>
    </lineage>
</organism>
<comment type="subcellular location">
    <subcellularLocation>
        <location evidence="2">Nucleus</location>
    </subcellularLocation>
</comment>
<dbReference type="PRINTS" id="PR00053">
    <property type="entry name" value="FORKHEAD"/>
</dbReference>
<feature type="region of interest" description="Disordered" evidence="3">
    <location>
        <begin position="428"/>
        <end position="484"/>
    </location>
</feature>
<proteinExistence type="predicted"/>
<feature type="region of interest" description="Disordered" evidence="3">
    <location>
        <begin position="810"/>
        <end position="933"/>
    </location>
</feature>
<feature type="region of interest" description="Disordered" evidence="3">
    <location>
        <begin position="253"/>
        <end position="330"/>
    </location>
</feature>
<dbReference type="PROSITE" id="PS50039">
    <property type="entry name" value="FORK_HEAD_3"/>
    <property type="match status" value="1"/>
</dbReference>
<feature type="compositionally biased region" description="Polar residues" evidence="3">
    <location>
        <begin position="69"/>
        <end position="80"/>
    </location>
</feature>
<evidence type="ECO:0000313" key="6">
    <source>
        <dbReference type="Proteomes" id="UP001222325"/>
    </source>
</evidence>
<dbReference type="GO" id="GO:0000981">
    <property type="term" value="F:DNA-binding transcription factor activity, RNA polymerase II-specific"/>
    <property type="evidence" value="ECO:0007669"/>
    <property type="project" value="TreeGrafter"/>
</dbReference>
<feature type="compositionally biased region" description="Polar residues" evidence="3">
    <location>
        <begin position="30"/>
        <end position="48"/>
    </location>
</feature>
<dbReference type="InterPro" id="IPR001766">
    <property type="entry name" value="Fork_head_dom"/>
</dbReference>
<feature type="region of interest" description="Disordered" evidence="3">
    <location>
        <begin position="545"/>
        <end position="615"/>
    </location>
</feature>
<dbReference type="Proteomes" id="UP001222325">
    <property type="component" value="Unassembled WGS sequence"/>
</dbReference>
<dbReference type="PANTHER" id="PTHR11829:SF343">
    <property type="entry name" value="FORK-HEAD DOMAIN-CONTAINING PROTEIN"/>
    <property type="match status" value="1"/>
</dbReference>
<feature type="compositionally biased region" description="Low complexity" evidence="3">
    <location>
        <begin position="49"/>
        <end position="68"/>
    </location>
</feature>
<keyword evidence="1 2" id="KW-0238">DNA-binding</keyword>
<dbReference type="Gene3D" id="1.10.10.10">
    <property type="entry name" value="Winged helix-like DNA-binding domain superfamily/Winged helix DNA-binding domain"/>
    <property type="match status" value="1"/>
</dbReference>
<dbReference type="InterPro" id="IPR036390">
    <property type="entry name" value="WH_DNA-bd_sf"/>
</dbReference>
<feature type="compositionally biased region" description="Polar residues" evidence="3">
    <location>
        <begin position="177"/>
        <end position="186"/>
    </location>
</feature>
<feature type="compositionally biased region" description="Low complexity" evidence="3">
    <location>
        <begin position="291"/>
        <end position="301"/>
    </location>
</feature>
<feature type="compositionally biased region" description="Basic residues" evidence="3">
    <location>
        <begin position="739"/>
        <end position="749"/>
    </location>
</feature>
<feature type="compositionally biased region" description="Basic residues" evidence="3">
    <location>
        <begin position="124"/>
        <end position="133"/>
    </location>
</feature>
<dbReference type="SMART" id="SM00339">
    <property type="entry name" value="FH"/>
    <property type="match status" value="1"/>
</dbReference>
<feature type="domain" description="Fork-head" evidence="4">
    <location>
        <begin position="336"/>
        <end position="428"/>
    </location>
</feature>
<feature type="compositionally biased region" description="Pro residues" evidence="3">
    <location>
        <begin position="281"/>
        <end position="290"/>
    </location>
</feature>
<dbReference type="GO" id="GO:0000978">
    <property type="term" value="F:RNA polymerase II cis-regulatory region sequence-specific DNA binding"/>
    <property type="evidence" value="ECO:0007669"/>
    <property type="project" value="TreeGrafter"/>
</dbReference>
<accession>A0AAD6TU64</accession>
<feature type="region of interest" description="Disordered" evidence="3">
    <location>
        <begin position="723"/>
        <end position="773"/>
    </location>
</feature>
<evidence type="ECO:0000256" key="1">
    <source>
        <dbReference type="ARBA" id="ARBA00023125"/>
    </source>
</evidence>
<feature type="region of interest" description="Disordered" evidence="3">
    <location>
        <begin position="23"/>
        <end position="225"/>
    </location>
</feature>
<feature type="compositionally biased region" description="Basic and acidic residues" evidence="3">
    <location>
        <begin position="167"/>
        <end position="176"/>
    </location>
</feature>
<keyword evidence="6" id="KW-1185">Reference proteome</keyword>
<reference evidence="5" key="1">
    <citation type="submission" date="2023-03" db="EMBL/GenBank/DDBJ databases">
        <title>Massive genome expansion in bonnet fungi (Mycena s.s.) driven by repeated elements and novel gene families across ecological guilds.</title>
        <authorList>
            <consortium name="Lawrence Berkeley National Laboratory"/>
            <person name="Harder C.B."/>
            <person name="Miyauchi S."/>
            <person name="Viragh M."/>
            <person name="Kuo A."/>
            <person name="Thoen E."/>
            <person name="Andreopoulos B."/>
            <person name="Lu D."/>
            <person name="Skrede I."/>
            <person name="Drula E."/>
            <person name="Henrissat B."/>
            <person name="Morin E."/>
            <person name="Kohler A."/>
            <person name="Barry K."/>
            <person name="LaButti K."/>
            <person name="Morin E."/>
            <person name="Salamov A."/>
            <person name="Lipzen A."/>
            <person name="Mereny Z."/>
            <person name="Hegedus B."/>
            <person name="Baldrian P."/>
            <person name="Stursova M."/>
            <person name="Weitz H."/>
            <person name="Taylor A."/>
            <person name="Grigoriev I.V."/>
            <person name="Nagy L.G."/>
            <person name="Martin F."/>
            <person name="Kauserud H."/>
        </authorList>
    </citation>
    <scope>NUCLEOTIDE SEQUENCE</scope>
    <source>
        <strain evidence="5">CBHHK173m</strain>
    </source>
</reference>
<comment type="caution">
    <text evidence="5">The sequence shown here is derived from an EMBL/GenBank/DDBJ whole genome shotgun (WGS) entry which is preliminary data.</text>
</comment>
<dbReference type="SUPFAM" id="SSF46785">
    <property type="entry name" value="Winged helix' DNA-binding domain"/>
    <property type="match status" value="1"/>
</dbReference>
<evidence type="ECO:0000313" key="5">
    <source>
        <dbReference type="EMBL" id="KAJ7077845.1"/>
    </source>
</evidence>
<dbReference type="InterPro" id="IPR050211">
    <property type="entry name" value="FOX_domain-containing"/>
</dbReference>
<dbReference type="EMBL" id="JARJCN010000070">
    <property type="protein sequence ID" value="KAJ7077845.1"/>
    <property type="molecule type" value="Genomic_DNA"/>
</dbReference>
<dbReference type="GO" id="GO:0005634">
    <property type="term" value="C:nucleus"/>
    <property type="evidence" value="ECO:0007669"/>
    <property type="project" value="UniProtKB-SubCell"/>
</dbReference>
<feature type="compositionally biased region" description="Basic and acidic residues" evidence="3">
    <location>
        <begin position="552"/>
        <end position="561"/>
    </location>
</feature>
<dbReference type="AlphaFoldDB" id="A0AAD6TU64"/>